<proteinExistence type="predicted"/>
<dbReference type="GeneID" id="20348021"/>
<keyword evidence="3" id="KW-1185">Reference proteome</keyword>
<gene>
    <name evidence="2" type="primary">20348021</name>
    <name evidence="1" type="ORF">GGTG_07563</name>
</gene>
<reference evidence="2" key="5">
    <citation type="submission" date="2018-04" db="UniProtKB">
        <authorList>
            <consortium name="EnsemblFungi"/>
        </authorList>
    </citation>
    <scope>IDENTIFICATION</scope>
    <source>
        <strain evidence="2">R3-111a-1</strain>
    </source>
</reference>
<dbReference type="VEuPathDB" id="FungiDB:GGTG_07563"/>
<name>J3P215_GAET3</name>
<dbReference type="HOGENOM" id="CLU_2026883_0_0_1"/>
<dbReference type="EMBL" id="GL385398">
    <property type="protein sequence ID" value="EJT73707.1"/>
    <property type="molecule type" value="Genomic_DNA"/>
</dbReference>
<dbReference type="EnsemblFungi" id="EJT73707">
    <property type="protein sequence ID" value="EJT73707"/>
    <property type="gene ID" value="GGTG_07563"/>
</dbReference>
<protein>
    <submittedName>
        <fullName evidence="1 2">Uncharacterized protein</fullName>
    </submittedName>
</protein>
<reference evidence="3" key="1">
    <citation type="submission" date="2010-07" db="EMBL/GenBank/DDBJ databases">
        <title>The genome sequence of Gaeumannomyces graminis var. tritici strain R3-111a-1.</title>
        <authorList>
            <consortium name="The Broad Institute Genome Sequencing Platform"/>
            <person name="Ma L.-J."/>
            <person name="Dead R."/>
            <person name="Young S."/>
            <person name="Zeng Q."/>
            <person name="Koehrsen M."/>
            <person name="Alvarado L."/>
            <person name="Berlin A."/>
            <person name="Chapman S.B."/>
            <person name="Chen Z."/>
            <person name="Freedman E."/>
            <person name="Gellesch M."/>
            <person name="Goldberg J."/>
            <person name="Griggs A."/>
            <person name="Gujja S."/>
            <person name="Heilman E.R."/>
            <person name="Heiman D."/>
            <person name="Hepburn T."/>
            <person name="Howarth C."/>
            <person name="Jen D."/>
            <person name="Larson L."/>
            <person name="Mehta T."/>
            <person name="Neiman D."/>
            <person name="Pearson M."/>
            <person name="Roberts A."/>
            <person name="Saif S."/>
            <person name="Shea T."/>
            <person name="Shenoy N."/>
            <person name="Sisk P."/>
            <person name="Stolte C."/>
            <person name="Sykes S."/>
            <person name="Walk T."/>
            <person name="White J."/>
            <person name="Yandava C."/>
            <person name="Haas B."/>
            <person name="Nusbaum C."/>
            <person name="Birren B."/>
        </authorList>
    </citation>
    <scope>NUCLEOTIDE SEQUENCE [LARGE SCALE GENOMIC DNA]</scope>
    <source>
        <strain evidence="3">R3-111a-1</strain>
    </source>
</reference>
<organism evidence="1">
    <name type="scientific">Gaeumannomyces tritici (strain R3-111a-1)</name>
    <name type="common">Wheat and barley take-all root rot fungus</name>
    <name type="synonym">Gaeumannomyces graminis var. tritici</name>
    <dbReference type="NCBI Taxonomy" id="644352"/>
    <lineage>
        <taxon>Eukaryota</taxon>
        <taxon>Fungi</taxon>
        <taxon>Dikarya</taxon>
        <taxon>Ascomycota</taxon>
        <taxon>Pezizomycotina</taxon>
        <taxon>Sordariomycetes</taxon>
        <taxon>Sordariomycetidae</taxon>
        <taxon>Magnaporthales</taxon>
        <taxon>Magnaporthaceae</taxon>
        <taxon>Gaeumannomyces</taxon>
    </lineage>
</organism>
<evidence type="ECO:0000313" key="1">
    <source>
        <dbReference type="EMBL" id="EJT73707.1"/>
    </source>
</evidence>
<dbReference type="Proteomes" id="UP000006039">
    <property type="component" value="Unassembled WGS sequence"/>
</dbReference>
<dbReference type="AlphaFoldDB" id="J3P215"/>
<dbReference type="eggNOG" id="ENOG502RX2C">
    <property type="taxonomic scope" value="Eukaryota"/>
</dbReference>
<reference evidence="1" key="3">
    <citation type="submission" date="2010-09" db="EMBL/GenBank/DDBJ databases">
        <title>Annotation of Gaeumannomyces graminis var. tritici R3-111a-1.</title>
        <authorList>
            <consortium name="The Broad Institute Genome Sequencing Platform"/>
            <person name="Ma L.-J."/>
            <person name="Dead R."/>
            <person name="Young S.K."/>
            <person name="Zeng Q."/>
            <person name="Gargeya S."/>
            <person name="Fitzgerald M."/>
            <person name="Haas B."/>
            <person name="Abouelleil A."/>
            <person name="Alvarado L."/>
            <person name="Arachchi H.M."/>
            <person name="Berlin A."/>
            <person name="Brown A."/>
            <person name="Chapman S.B."/>
            <person name="Chen Z."/>
            <person name="Dunbar C."/>
            <person name="Freedman E."/>
            <person name="Gearin G."/>
            <person name="Gellesch M."/>
            <person name="Goldberg J."/>
            <person name="Griggs A."/>
            <person name="Gujja S."/>
            <person name="Heiman D."/>
            <person name="Howarth C."/>
            <person name="Larson L."/>
            <person name="Lui A."/>
            <person name="MacDonald P.J.P."/>
            <person name="Mehta T."/>
            <person name="Montmayeur A."/>
            <person name="Murphy C."/>
            <person name="Neiman D."/>
            <person name="Pearson M."/>
            <person name="Priest M."/>
            <person name="Roberts A."/>
            <person name="Saif S."/>
            <person name="Shea T."/>
            <person name="Shenoy N."/>
            <person name="Sisk P."/>
            <person name="Stolte C."/>
            <person name="Sykes S."/>
            <person name="Yandava C."/>
            <person name="Wortman J."/>
            <person name="Nusbaum C."/>
            <person name="Birren B."/>
        </authorList>
    </citation>
    <scope>NUCLEOTIDE SEQUENCE</scope>
    <source>
        <strain evidence="1">R3-111a-1</strain>
    </source>
</reference>
<sequence>MVCELCGDLNGGRELLDRRQSAGSPPPLRRNHKPKLNWHVSVEAAERCYIFAVFLSGCRGVLQQHCMDETRISSVGLHFGYQQYMGDEAGREKLVRLRLADGSSFDIELFTLQGRGRLPFGT</sequence>
<reference evidence="1" key="2">
    <citation type="submission" date="2010-07" db="EMBL/GenBank/DDBJ databases">
        <authorList>
            <consortium name="The Broad Institute Genome Sequencing Platform"/>
            <consortium name="Broad Institute Genome Sequencing Center for Infectious Disease"/>
            <person name="Ma L.-J."/>
            <person name="Dead R."/>
            <person name="Young S."/>
            <person name="Zeng Q."/>
            <person name="Koehrsen M."/>
            <person name="Alvarado L."/>
            <person name="Berlin A."/>
            <person name="Chapman S.B."/>
            <person name="Chen Z."/>
            <person name="Freedman E."/>
            <person name="Gellesch M."/>
            <person name="Goldberg J."/>
            <person name="Griggs A."/>
            <person name="Gujja S."/>
            <person name="Heilman E.R."/>
            <person name="Heiman D."/>
            <person name="Hepburn T."/>
            <person name="Howarth C."/>
            <person name="Jen D."/>
            <person name="Larson L."/>
            <person name="Mehta T."/>
            <person name="Neiman D."/>
            <person name="Pearson M."/>
            <person name="Roberts A."/>
            <person name="Saif S."/>
            <person name="Shea T."/>
            <person name="Shenoy N."/>
            <person name="Sisk P."/>
            <person name="Stolte C."/>
            <person name="Sykes S."/>
            <person name="Walk T."/>
            <person name="White J."/>
            <person name="Yandava C."/>
            <person name="Haas B."/>
            <person name="Nusbaum C."/>
            <person name="Birren B."/>
        </authorList>
    </citation>
    <scope>NUCLEOTIDE SEQUENCE</scope>
    <source>
        <strain evidence="1">R3-111a-1</strain>
    </source>
</reference>
<evidence type="ECO:0000313" key="3">
    <source>
        <dbReference type="Proteomes" id="UP000006039"/>
    </source>
</evidence>
<evidence type="ECO:0000313" key="2">
    <source>
        <dbReference type="EnsemblFungi" id="EJT73707"/>
    </source>
</evidence>
<dbReference type="OrthoDB" id="5347061at2759"/>
<accession>J3P215</accession>
<reference evidence="2" key="4">
    <citation type="journal article" date="2015" name="G3 (Bethesda)">
        <title>Genome sequences of three phytopathogenic species of the Magnaporthaceae family of fungi.</title>
        <authorList>
            <person name="Okagaki L.H."/>
            <person name="Nunes C.C."/>
            <person name="Sailsbery J."/>
            <person name="Clay B."/>
            <person name="Brown D."/>
            <person name="John T."/>
            <person name="Oh Y."/>
            <person name="Young N."/>
            <person name="Fitzgerald M."/>
            <person name="Haas B.J."/>
            <person name="Zeng Q."/>
            <person name="Young S."/>
            <person name="Adiconis X."/>
            <person name="Fan L."/>
            <person name="Levin J.Z."/>
            <person name="Mitchell T.K."/>
            <person name="Okubara P.A."/>
            <person name="Farman M.L."/>
            <person name="Kohn L.M."/>
            <person name="Birren B."/>
            <person name="Ma L.-J."/>
            <person name="Dean R.A."/>
        </authorList>
    </citation>
    <scope>NUCLEOTIDE SEQUENCE</scope>
    <source>
        <strain evidence="2">R3-111a-1</strain>
    </source>
</reference>
<dbReference type="RefSeq" id="XP_009223651.1">
    <property type="nucleotide sequence ID" value="XM_009225387.1"/>
</dbReference>